<dbReference type="InterPro" id="IPR004017">
    <property type="entry name" value="Cys_rich_dom"/>
</dbReference>
<dbReference type="PANTHER" id="PTHR42947">
    <property type="entry name" value="COB--COM HETERODISULFIDE REDUCTASE SUBUNIT B 1"/>
    <property type="match status" value="1"/>
</dbReference>
<protein>
    <submittedName>
        <fullName evidence="3">Heterodisulfide reductase subunit B</fullName>
    </submittedName>
</protein>
<keyword evidence="1" id="KW-0560">Oxidoreductase</keyword>
<dbReference type="RefSeq" id="WP_039647366.1">
    <property type="nucleotide sequence ID" value="NZ_JXBL01000001.1"/>
</dbReference>
<accession>A0A0C1TS38</accession>
<dbReference type="EMBL" id="JXBL01000001">
    <property type="protein sequence ID" value="KIE43674.1"/>
    <property type="molecule type" value="Genomic_DNA"/>
</dbReference>
<evidence type="ECO:0000256" key="1">
    <source>
        <dbReference type="ARBA" id="ARBA00023002"/>
    </source>
</evidence>
<comment type="caution">
    <text evidence="3">The sequence shown here is derived from an EMBL/GenBank/DDBJ whole genome shotgun (WGS) entry which is preliminary data.</text>
</comment>
<dbReference type="Pfam" id="PF02754">
    <property type="entry name" value="CCG"/>
    <property type="match status" value="2"/>
</dbReference>
<dbReference type="GO" id="GO:0016491">
    <property type="term" value="F:oxidoreductase activity"/>
    <property type="evidence" value="ECO:0007669"/>
    <property type="project" value="UniProtKB-KW"/>
</dbReference>
<evidence type="ECO:0000259" key="2">
    <source>
        <dbReference type="Pfam" id="PF02754"/>
    </source>
</evidence>
<proteinExistence type="predicted"/>
<dbReference type="InterPro" id="IPR051278">
    <property type="entry name" value="HdrB/HdrD_reductase"/>
</dbReference>
<sequence length="296" mass="32062">MTPAKNLLNYSYYPGCSLHASAKEYDESTRGLFRALKIGLHEVPDWLCCGATPAHNVDELLSLSLCAKNLSLADEVGGDLAVACAACFSRLKVTQHRLADNEEKRRQVEYAIDGKVSFDKKVKHLLEILARDFGLDRLAAAVRKPLEGLKVACYYGCLLTRPPEVPELDDCEAPTIMERVIGAAGAETVTWSHRMECCGANFTLSRPGVVLKLSGDILASAKAAGANCILVACPLCHGNLDIRQKEIEEASGQWFGMPVFYMTQLLALAAGVAPAKLGFDSMIVNPLPLLKEKGLV</sequence>
<feature type="domain" description="Cysteine-rich" evidence="2">
    <location>
        <begin position="11"/>
        <end position="91"/>
    </location>
</feature>
<dbReference type="AlphaFoldDB" id="A0A0C1TS38"/>
<dbReference type="Gene3D" id="3.40.50.11810">
    <property type="match status" value="1"/>
</dbReference>
<dbReference type="PANTHER" id="PTHR42947:SF1">
    <property type="entry name" value="COB--COM HETERODISULFIDE REDUCTASE SUBUNIT B 1"/>
    <property type="match status" value="1"/>
</dbReference>
<dbReference type="Gene3D" id="1.20.1050.140">
    <property type="match status" value="1"/>
</dbReference>
<name>A0A0C1TS38_9BACT</name>
<keyword evidence="4" id="KW-1185">Reference proteome</keyword>
<evidence type="ECO:0000313" key="3">
    <source>
        <dbReference type="EMBL" id="KIE43674.1"/>
    </source>
</evidence>
<organism evidence="3 4">
    <name type="scientific">Geobacter soli</name>
    <dbReference type="NCBI Taxonomy" id="1510391"/>
    <lineage>
        <taxon>Bacteria</taxon>
        <taxon>Pseudomonadati</taxon>
        <taxon>Thermodesulfobacteriota</taxon>
        <taxon>Desulfuromonadia</taxon>
        <taxon>Geobacterales</taxon>
        <taxon>Geobacteraceae</taxon>
        <taxon>Geobacter</taxon>
    </lineage>
</organism>
<reference evidence="3 4" key="1">
    <citation type="submission" date="2015-01" db="EMBL/GenBank/DDBJ databases">
        <title>Genome sequence of the anaerobic bacterium Geobacter soli GSS01, a dissimilatory Fe(III) reducer from soil.</title>
        <authorList>
            <person name="Yang G."/>
            <person name="Zhou S."/>
        </authorList>
    </citation>
    <scope>NUCLEOTIDE SEQUENCE [LARGE SCALE GENOMIC DNA]</scope>
    <source>
        <strain evidence="3 4">GSS01</strain>
    </source>
</reference>
<gene>
    <name evidence="3" type="ORF">SE37_14075</name>
</gene>
<evidence type="ECO:0000313" key="4">
    <source>
        <dbReference type="Proteomes" id="UP000031433"/>
    </source>
</evidence>
<feature type="domain" description="Cysteine-rich" evidence="2">
    <location>
        <begin position="151"/>
        <end position="241"/>
    </location>
</feature>
<dbReference type="Proteomes" id="UP000031433">
    <property type="component" value="Unassembled WGS sequence"/>
</dbReference>